<protein>
    <submittedName>
        <fullName evidence="1">Uncharacterized protein</fullName>
    </submittedName>
</protein>
<evidence type="ECO:0000313" key="1">
    <source>
        <dbReference type="EMBL" id="MPM81210.1"/>
    </source>
</evidence>
<comment type="caution">
    <text evidence="1">The sequence shown here is derived from an EMBL/GenBank/DDBJ whole genome shotgun (WGS) entry which is preliminary data.</text>
</comment>
<proteinExistence type="predicted"/>
<sequence>MRHLLQMRIHLVLHVEYDTLRDIGIDIALQNTDCLRNRQRDQRQ</sequence>
<organism evidence="1">
    <name type="scientific">bioreactor metagenome</name>
    <dbReference type="NCBI Taxonomy" id="1076179"/>
    <lineage>
        <taxon>unclassified sequences</taxon>
        <taxon>metagenomes</taxon>
        <taxon>ecological metagenomes</taxon>
    </lineage>
</organism>
<gene>
    <name evidence="1" type="ORF">SDC9_128262</name>
</gene>
<dbReference type="EMBL" id="VSSQ01030616">
    <property type="protein sequence ID" value="MPM81210.1"/>
    <property type="molecule type" value="Genomic_DNA"/>
</dbReference>
<dbReference type="AlphaFoldDB" id="A0A645CVM8"/>
<reference evidence="1" key="1">
    <citation type="submission" date="2019-08" db="EMBL/GenBank/DDBJ databases">
        <authorList>
            <person name="Kucharzyk K."/>
            <person name="Murdoch R.W."/>
            <person name="Higgins S."/>
            <person name="Loffler F."/>
        </authorList>
    </citation>
    <scope>NUCLEOTIDE SEQUENCE</scope>
</reference>
<name>A0A645CVM8_9ZZZZ</name>
<accession>A0A645CVM8</accession>